<sequence length="367" mass="40277">MHTSPLRLAVLFQSLDPPTINGVQKPRKPGGYQDSGADIAYALREEADIDIVTYADAPSPQDPTGWCFPDTEEGILSAIEKGATHIWANTILFASHPLQTSANLSKYEDKIRVIGQPPNLVERFDDKAVMNDLLRKQQSLTLPRACTVSADQEPHMALEALKVFPLVAKPVRGRGSHGVKVCSTWDELRGHIEILYKESPLVLVEEFLSGEEATVTVMPPSDDKPHYWSMPVVTRFNHVNNIAPYNGTVAVTANSRVVTGAEAAEDPEYAHIQRQCEAVAELLRITAPIRIDVRRFTSNPQSPFALFDVNFKPNMTGPGRPGRSNQASLTALAATGMGWDYPTLIKQLLASASPLGHLRRVSQNALD</sequence>
<evidence type="ECO:0000313" key="1">
    <source>
        <dbReference type="EMBL" id="KAJ2996503.1"/>
    </source>
</evidence>
<gene>
    <name evidence="1" type="ORF">NUW58_g958</name>
</gene>
<comment type="caution">
    <text evidence="1">The sequence shown here is derived from an EMBL/GenBank/DDBJ whole genome shotgun (WGS) entry which is preliminary data.</text>
</comment>
<organism evidence="1 2">
    <name type="scientific">Xylaria curta</name>
    <dbReference type="NCBI Taxonomy" id="42375"/>
    <lineage>
        <taxon>Eukaryota</taxon>
        <taxon>Fungi</taxon>
        <taxon>Dikarya</taxon>
        <taxon>Ascomycota</taxon>
        <taxon>Pezizomycotina</taxon>
        <taxon>Sordariomycetes</taxon>
        <taxon>Xylariomycetidae</taxon>
        <taxon>Xylariales</taxon>
        <taxon>Xylariaceae</taxon>
        <taxon>Xylaria</taxon>
    </lineage>
</organism>
<reference evidence="1" key="1">
    <citation type="submission" date="2022-10" db="EMBL/GenBank/DDBJ databases">
        <title>Genome Sequence of Xylaria curta.</title>
        <authorList>
            <person name="Buettner E."/>
        </authorList>
    </citation>
    <scope>NUCLEOTIDE SEQUENCE</scope>
    <source>
        <strain evidence="1">Babe10</strain>
    </source>
</reference>
<accession>A0ACC1PM94</accession>
<name>A0ACC1PM94_9PEZI</name>
<dbReference type="EMBL" id="JAPDGR010000093">
    <property type="protein sequence ID" value="KAJ2996503.1"/>
    <property type="molecule type" value="Genomic_DNA"/>
</dbReference>
<keyword evidence="2" id="KW-1185">Reference proteome</keyword>
<protein>
    <submittedName>
        <fullName evidence="1">Uncharacterized protein</fullName>
    </submittedName>
</protein>
<proteinExistence type="predicted"/>
<evidence type="ECO:0000313" key="2">
    <source>
        <dbReference type="Proteomes" id="UP001143856"/>
    </source>
</evidence>
<dbReference type="Proteomes" id="UP001143856">
    <property type="component" value="Unassembled WGS sequence"/>
</dbReference>